<dbReference type="Proteomes" id="UP000429607">
    <property type="component" value="Unassembled WGS sequence"/>
</dbReference>
<gene>
    <name evidence="1" type="ORF">PR001_g31419</name>
</gene>
<evidence type="ECO:0000313" key="2">
    <source>
        <dbReference type="Proteomes" id="UP000429607"/>
    </source>
</evidence>
<dbReference type="EMBL" id="QXFV01008111">
    <property type="protein sequence ID" value="KAE8957311.1"/>
    <property type="molecule type" value="Genomic_DNA"/>
</dbReference>
<proteinExistence type="predicted"/>
<sequence>MTTSTVPFAQLQPGLISAVALAGWLASTTGLAHQHTAALIHLACATPPPLPAATCPPNSPPGPLAGE</sequence>
<reference evidence="1 2" key="1">
    <citation type="submission" date="2018-09" db="EMBL/GenBank/DDBJ databases">
        <title>Genomic investigation of the strawberry pathogen Phytophthora fragariae indicates pathogenicity is determined by transcriptional variation in three key races.</title>
        <authorList>
            <person name="Adams T.M."/>
            <person name="Armitage A.D."/>
            <person name="Sobczyk M.K."/>
            <person name="Bates H.J."/>
            <person name="Dunwell J.M."/>
            <person name="Nellist C.F."/>
            <person name="Harrison R.J."/>
        </authorList>
    </citation>
    <scope>NUCLEOTIDE SEQUENCE [LARGE SCALE GENOMIC DNA]</scope>
    <source>
        <strain evidence="1 2">SCRP249</strain>
    </source>
</reference>
<comment type="caution">
    <text evidence="1">The sequence shown here is derived from an EMBL/GenBank/DDBJ whole genome shotgun (WGS) entry which is preliminary data.</text>
</comment>
<protein>
    <submittedName>
        <fullName evidence="1">Uncharacterized protein</fullName>
    </submittedName>
</protein>
<accession>A0A6A3GK24</accession>
<evidence type="ECO:0000313" key="1">
    <source>
        <dbReference type="EMBL" id="KAE8957311.1"/>
    </source>
</evidence>
<dbReference type="AlphaFoldDB" id="A0A6A3GK24"/>
<organism evidence="1 2">
    <name type="scientific">Phytophthora rubi</name>
    <dbReference type="NCBI Taxonomy" id="129364"/>
    <lineage>
        <taxon>Eukaryota</taxon>
        <taxon>Sar</taxon>
        <taxon>Stramenopiles</taxon>
        <taxon>Oomycota</taxon>
        <taxon>Peronosporomycetes</taxon>
        <taxon>Peronosporales</taxon>
        <taxon>Peronosporaceae</taxon>
        <taxon>Phytophthora</taxon>
    </lineage>
</organism>
<name>A0A6A3GK24_9STRA</name>